<dbReference type="Gene3D" id="3.90.76.10">
    <property type="entry name" value="Dipeptide-binding Protein, Domain 1"/>
    <property type="match status" value="1"/>
</dbReference>
<evidence type="ECO:0000256" key="6">
    <source>
        <dbReference type="SAM" id="Coils"/>
    </source>
</evidence>
<dbReference type="STRING" id="269670.SAMN02982927_00262"/>
<dbReference type="Gene3D" id="3.40.190.10">
    <property type="entry name" value="Periplasmic binding protein-like II"/>
    <property type="match status" value="1"/>
</dbReference>
<keyword evidence="5" id="KW-0653">Protein transport</keyword>
<evidence type="ECO:0000313" key="10">
    <source>
        <dbReference type="Proteomes" id="UP000198752"/>
    </source>
</evidence>
<dbReference type="PROSITE" id="PS51257">
    <property type="entry name" value="PROKAR_LIPOPROTEIN"/>
    <property type="match status" value="1"/>
</dbReference>
<evidence type="ECO:0000256" key="5">
    <source>
        <dbReference type="ARBA" id="ARBA00022856"/>
    </source>
</evidence>
<feature type="domain" description="Solute-binding protein family 5" evidence="8">
    <location>
        <begin position="81"/>
        <end position="457"/>
    </location>
</feature>
<dbReference type="PIRSF" id="PIRSF002741">
    <property type="entry name" value="MppA"/>
    <property type="match status" value="1"/>
</dbReference>
<feature type="coiled-coil region" evidence="6">
    <location>
        <begin position="460"/>
        <end position="494"/>
    </location>
</feature>
<keyword evidence="5" id="KW-0571">Peptide transport</keyword>
<organism evidence="9 10">
    <name type="scientific">Sporolactobacillus nakayamae</name>
    <dbReference type="NCBI Taxonomy" id="269670"/>
    <lineage>
        <taxon>Bacteria</taxon>
        <taxon>Bacillati</taxon>
        <taxon>Bacillota</taxon>
        <taxon>Bacilli</taxon>
        <taxon>Bacillales</taxon>
        <taxon>Sporolactobacillaceae</taxon>
        <taxon>Sporolactobacillus</taxon>
    </lineage>
</organism>
<dbReference type="PROSITE" id="PS01040">
    <property type="entry name" value="SBP_BACTERIAL_5"/>
    <property type="match status" value="1"/>
</dbReference>
<name>A0A1I2N9Q5_9BACL</name>
<dbReference type="EMBL" id="FOOY01000003">
    <property type="protein sequence ID" value="SFF98236.1"/>
    <property type="molecule type" value="Genomic_DNA"/>
</dbReference>
<keyword evidence="10" id="KW-1185">Reference proteome</keyword>
<feature type="chain" id="PRO_5039530126" evidence="7">
    <location>
        <begin position="27"/>
        <end position="539"/>
    </location>
</feature>
<evidence type="ECO:0000256" key="2">
    <source>
        <dbReference type="ARBA" id="ARBA00005695"/>
    </source>
</evidence>
<dbReference type="GO" id="GO:1904680">
    <property type="term" value="F:peptide transmembrane transporter activity"/>
    <property type="evidence" value="ECO:0007669"/>
    <property type="project" value="TreeGrafter"/>
</dbReference>
<dbReference type="FunFam" id="3.10.105.10:FF:000001">
    <property type="entry name" value="Oligopeptide ABC transporter, oligopeptide-binding protein"/>
    <property type="match status" value="1"/>
</dbReference>
<protein>
    <submittedName>
        <fullName evidence="9">Dipeptide transport system substrate-binding protein</fullName>
    </submittedName>
</protein>
<feature type="signal peptide" evidence="7">
    <location>
        <begin position="1"/>
        <end position="26"/>
    </location>
</feature>
<dbReference type="InterPro" id="IPR000914">
    <property type="entry name" value="SBP_5_dom"/>
</dbReference>
<dbReference type="SUPFAM" id="SSF53850">
    <property type="entry name" value="Periplasmic binding protein-like II"/>
    <property type="match status" value="1"/>
</dbReference>
<dbReference type="AlphaFoldDB" id="A0A1I2N9Q5"/>
<evidence type="ECO:0000256" key="4">
    <source>
        <dbReference type="ARBA" id="ARBA00022729"/>
    </source>
</evidence>
<dbReference type="CDD" id="cd08504">
    <property type="entry name" value="PBP2_OppA"/>
    <property type="match status" value="1"/>
</dbReference>
<evidence type="ECO:0000259" key="8">
    <source>
        <dbReference type="Pfam" id="PF00496"/>
    </source>
</evidence>
<evidence type="ECO:0000313" key="9">
    <source>
        <dbReference type="EMBL" id="SFF98236.1"/>
    </source>
</evidence>
<dbReference type="Gene3D" id="3.10.105.10">
    <property type="entry name" value="Dipeptide-binding Protein, Domain 3"/>
    <property type="match status" value="1"/>
</dbReference>
<dbReference type="InterPro" id="IPR030678">
    <property type="entry name" value="Peptide/Ni-bd"/>
</dbReference>
<dbReference type="InterPro" id="IPR039424">
    <property type="entry name" value="SBP_5"/>
</dbReference>
<sequence>MKKLLRNVFLLGMAVLLVFAFSGCTAKPNSTSKKANGKQVLKLNNGSEPTSFNPPIGFDSVSWNALNNLMEGLTRLGKDNEPHPASAEKWDVSSDGMTYTFHIRKDAKWDNGDDLTAGDFEYAWKQLLNPKTASPAAFLGYLIKGGEAYNLKKGSADDVQVKATDDKTLKVTLNAPQSYFLNMISNPAFFPVNKKVAEKDSKWYANAKTFVGNGPFKLASWKHDSNMVFKKSGTYWDKKSVKLDEVDWAMVNDTNTEYQMFKTGELDTASVPPDLSDQLFKEGKVTVGPQAGTYFFSMNVKMKPFDNAKIRKAFALAVDNKKIVNYVVKQKNDPAYGFVSPGFKDPSGEDFRSHNGNLYKYDPSEAKKLLAEGMKEEGYNKLPPITLTYNTTDINKAVAEAVQEMYKKNLGVSVKLANMEWNVYGVDQKKGKFQFSRGSFLADYGDPINFLENFITGMPMNSMQWSNKEYDKLIKEAKNEKNDAKRYALMYQAEKLLMKEMPLFPVYFYNQSELQNSKVKGIVRHPVGYMELKWATKSN</sequence>
<comment type="similarity">
    <text evidence="2">Belongs to the bacterial solute-binding protein 5 family.</text>
</comment>
<dbReference type="GO" id="GO:0030288">
    <property type="term" value="C:outer membrane-bounded periplasmic space"/>
    <property type="evidence" value="ECO:0007669"/>
    <property type="project" value="UniProtKB-ARBA"/>
</dbReference>
<evidence type="ECO:0000256" key="7">
    <source>
        <dbReference type="SAM" id="SignalP"/>
    </source>
</evidence>
<dbReference type="PANTHER" id="PTHR30290">
    <property type="entry name" value="PERIPLASMIC BINDING COMPONENT OF ABC TRANSPORTER"/>
    <property type="match status" value="1"/>
</dbReference>
<keyword evidence="4 7" id="KW-0732">Signal</keyword>
<dbReference type="Proteomes" id="UP000198752">
    <property type="component" value="Unassembled WGS sequence"/>
</dbReference>
<dbReference type="FunFam" id="3.90.76.10:FF:000001">
    <property type="entry name" value="Oligopeptide ABC transporter substrate-binding protein"/>
    <property type="match status" value="1"/>
</dbReference>
<reference evidence="10" key="1">
    <citation type="submission" date="2016-10" db="EMBL/GenBank/DDBJ databases">
        <authorList>
            <person name="Varghese N."/>
            <person name="Submissions S."/>
        </authorList>
    </citation>
    <scope>NUCLEOTIDE SEQUENCE [LARGE SCALE GENOMIC DNA]</scope>
    <source>
        <strain evidence="10">ATCC 700379</strain>
    </source>
</reference>
<keyword evidence="3" id="KW-0813">Transport</keyword>
<dbReference type="InterPro" id="IPR023765">
    <property type="entry name" value="SBP_5_CS"/>
</dbReference>
<proteinExistence type="inferred from homology"/>
<gene>
    <name evidence="9" type="ORF">SAMN02982927_00262</name>
</gene>
<dbReference type="Pfam" id="PF00496">
    <property type="entry name" value="SBP_bac_5"/>
    <property type="match status" value="1"/>
</dbReference>
<keyword evidence="6" id="KW-0175">Coiled coil</keyword>
<dbReference type="PANTHER" id="PTHR30290:SF79">
    <property type="entry name" value="DIPEPTIDE-BINDING PROTEIN DPPE"/>
    <property type="match status" value="1"/>
</dbReference>
<comment type="subcellular location">
    <subcellularLocation>
        <location evidence="1">Cell membrane</location>
        <topology evidence="1">Lipid-anchor</topology>
    </subcellularLocation>
</comment>
<dbReference type="GO" id="GO:0043190">
    <property type="term" value="C:ATP-binding cassette (ABC) transporter complex"/>
    <property type="evidence" value="ECO:0007669"/>
    <property type="project" value="InterPro"/>
</dbReference>
<dbReference type="GO" id="GO:0015833">
    <property type="term" value="P:peptide transport"/>
    <property type="evidence" value="ECO:0007669"/>
    <property type="project" value="UniProtKB-KW"/>
</dbReference>
<evidence type="ECO:0000256" key="3">
    <source>
        <dbReference type="ARBA" id="ARBA00022448"/>
    </source>
</evidence>
<evidence type="ECO:0000256" key="1">
    <source>
        <dbReference type="ARBA" id="ARBA00004193"/>
    </source>
</evidence>
<accession>A0A1I2N9Q5</accession>